<dbReference type="Pfam" id="PF03006">
    <property type="entry name" value="HlyIII"/>
    <property type="match status" value="1"/>
</dbReference>
<feature type="transmembrane region" description="Helical" evidence="5">
    <location>
        <begin position="196"/>
        <end position="214"/>
    </location>
</feature>
<proteinExistence type="predicted"/>
<dbReference type="PANTHER" id="PTHR20855">
    <property type="entry name" value="ADIPOR/PROGESTIN RECEPTOR-RELATED"/>
    <property type="match status" value="1"/>
</dbReference>
<dbReference type="STRING" id="371731.Rsw2DRAFT_3167"/>
<name>C8S539_9RHOB</name>
<comment type="caution">
    <text evidence="6">The sequence shown here is derived from an EMBL/GenBank/DDBJ whole genome shotgun (WGS) entry which is preliminary data.</text>
</comment>
<feature type="transmembrane region" description="Helical" evidence="5">
    <location>
        <begin position="136"/>
        <end position="157"/>
    </location>
</feature>
<comment type="subcellular location">
    <subcellularLocation>
        <location evidence="1">Membrane</location>
        <topology evidence="1">Multi-pass membrane protein</topology>
    </subcellularLocation>
</comment>
<evidence type="ECO:0000256" key="4">
    <source>
        <dbReference type="ARBA" id="ARBA00023136"/>
    </source>
</evidence>
<evidence type="ECO:0000313" key="6">
    <source>
        <dbReference type="EMBL" id="EEW23904.1"/>
    </source>
</evidence>
<dbReference type="OrthoDB" id="9813689at2"/>
<evidence type="ECO:0000256" key="2">
    <source>
        <dbReference type="ARBA" id="ARBA00022692"/>
    </source>
</evidence>
<dbReference type="EMBL" id="ACYY01000030">
    <property type="protein sequence ID" value="EEW23904.1"/>
    <property type="molecule type" value="Genomic_DNA"/>
</dbReference>
<evidence type="ECO:0000256" key="1">
    <source>
        <dbReference type="ARBA" id="ARBA00004141"/>
    </source>
</evidence>
<dbReference type="GO" id="GO:0016020">
    <property type="term" value="C:membrane"/>
    <property type="evidence" value="ECO:0007669"/>
    <property type="project" value="UniProtKB-SubCell"/>
</dbReference>
<protein>
    <submittedName>
        <fullName evidence="6">Hly-III family protein</fullName>
    </submittedName>
</protein>
<dbReference type="eggNOG" id="COG1272">
    <property type="taxonomic scope" value="Bacteria"/>
</dbReference>
<feature type="transmembrane region" description="Helical" evidence="5">
    <location>
        <begin position="163"/>
        <end position="184"/>
    </location>
</feature>
<feature type="transmembrane region" description="Helical" evidence="5">
    <location>
        <begin position="50"/>
        <end position="74"/>
    </location>
</feature>
<keyword evidence="3 5" id="KW-1133">Transmembrane helix</keyword>
<dbReference type="PANTHER" id="PTHR20855:SF3">
    <property type="entry name" value="LD03007P"/>
    <property type="match status" value="1"/>
</dbReference>
<keyword evidence="4 5" id="KW-0472">Membrane</keyword>
<dbReference type="InterPro" id="IPR004254">
    <property type="entry name" value="AdipoR/HlyIII-related"/>
</dbReference>
<gene>
    <name evidence="6" type="ORF">Rsw2DRAFT_3167</name>
</gene>
<keyword evidence="7" id="KW-1185">Reference proteome</keyword>
<dbReference type="RefSeq" id="WP_008032759.1">
    <property type="nucleotide sequence ID" value="NZ_ACYY01000030.1"/>
</dbReference>
<reference evidence="6 7" key="1">
    <citation type="submission" date="2009-08" db="EMBL/GenBank/DDBJ databases">
        <title>The draft genome of Rhodobacter sp. SW2.</title>
        <authorList>
            <consortium name="US DOE Joint Genome Institute (JGI-PGF)"/>
            <person name="Lucas S."/>
            <person name="Copeland A."/>
            <person name="Lapidus A."/>
            <person name="Glavina del Rio T."/>
            <person name="Tice H."/>
            <person name="Bruce D."/>
            <person name="Goodwin L."/>
            <person name="Pitluck S."/>
            <person name="Larimer F."/>
            <person name="Land M.L."/>
            <person name="Hauser L."/>
            <person name="Emerson D."/>
        </authorList>
    </citation>
    <scope>NUCLEOTIDE SEQUENCE [LARGE SCALE GENOMIC DNA]</scope>
    <source>
        <strain evidence="6 7">SW2</strain>
    </source>
</reference>
<keyword evidence="2 5" id="KW-0812">Transmembrane</keyword>
<evidence type="ECO:0000256" key="3">
    <source>
        <dbReference type="ARBA" id="ARBA00022989"/>
    </source>
</evidence>
<feature type="transmembrane region" description="Helical" evidence="5">
    <location>
        <begin position="21"/>
        <end position="44"/>
    </location>
</feature>
<organism evidence="6 7">
    <name type="scientific">Rhodobacter ferrooxidans</name>
    <dbReference type="NCBI Taxonomy" id="371731"/>
    <lineage>
        <taxon>Bacteria</taxon>
        <taxon>Pseudomonadati</taxon>
        <taxon>Pseudomonadota</taxon>
        <taxon>Alphaproteobacteria</taxon>
        <taxon>Rhodobacterales</taxon>
        <taxon>Rhodobacter group</taxon>
        <taxon>Rhodobacter</taxon>
    </lineage>
</organism>
<dbReference type="AlphaFoldDB" id="C8S539"/>
<evidence type="ECO:0000313" key="7">
    <source>
        <dbReference type="Proteomes" id="UP000010121"/>
    </source>
</evidence>
<sequence>MGLMLTSRSGYSRAERISDAAVHLSGLSMALLAVPVLITLAVIWRGDASAVSGVAVYGATLIAMILFSALCNMVAHPTWSMIFRRLDHSAIYWKIAGTFTAFVLISGQGALLLVGIWAAALCGTALRVLAPDRLRWLALGLYLAMGWIGTAVGWPMFASYSAPVLLLMAMGGGLYTIGTGFFLFDRLPFHTTIWHGFVLTATGMFYAAVILRLAETSVT</sequence>
<dbReference type="Proteomes" id="UP000010121">
    <property type="component" value="Unassembled WGS sequence"/>
</dbReference>
<accession>C8S539</accession>
<evidence type="ECO:0000256" key="5">
    <source>
        <dbReference type="SAM" id="Phobius"/>
    </source>
</evidence>